<dbReference type="AlphaFoldDB" id="A0A6J7D6Z1"/>
<accession>A0A6J7D6Z1</accession>
<dbReference type="PROSITE" id="PS00662">
    <property type="entry name" value="T2SP_E"/>
    <property type="match status" value="1"/>
</dbReference>
<dbReference type="SUPFAM" id="SSF52540">
    <property type="entry name" value="P-loop containing nucleoside triphosphate hydrolases"/>
    <property type="match status" value="1"/>
</dbReference>
<sequence>MLELDELLNEAVRREASDVHIKVGSPPYLRVDGLLFALTDLPDVTPADTERVAFAIMPKARAEEFLEKQEADFAYTVAGLGRFRANVFRQRGSVGMVLRRVLPGIPSFETLGLPPVVRRLAEEPRGLVLVTGPTGSGKTTTLAAMIDHINETMAKHIMTIEDPIEVLHPDKRSIVNQREIGTDTEDFHAALKRVLRQDPDVILIGEMRDPETVWAALSAAETGHLVFATLHTMSAMETISRIIDFFPPFQQQQVRMSLAGSLRGVVSQRLVQRSDSKGRIPAMEVLVSTGRVFDKIADASLTHELEEIIEQGEYYGMQTFDQSLLALYEEGVITRRDALATATKTHDLRLKMDASDLAKSHLKEAATPV</sequence>
<dbReference type="EMBL" id="CAFBLK010000084">
    <property type="protein sequence ID" value="CAB4864898.1"/>
    <property type="molecule type" value="Genomic_DNA"/>
</dbReference>
<dbReference type="Gene3D" id="3.40.50.300">
    <property type="entry name" value="P-loop containing nucleotide triphosphate hydrolases"/>
    <property type="match status" value="1"/>
</dbReference>
<name>A0A6J7D6Z1_9ZZZZ</name>
<dbReference type="PANTHER" id="PTHR30486:SF12">
    <property type="entry name" value="TYPE IV PILUS ATPASE PILU"/>
    <property type="match status" value="1"/>
</dbReference>
<evidence type="ECO:0000313" key="3">
    <source>
        <dbReference type="EMBL" id="CAB4864898.1"/>
    </source>
</evidence>
<protein>
    <submittedName>
        <fullName evidence="3">Unannotated protein</fullName>
    </submittedName>
</protein>
<dbReference type="PANTHER" id="PTHR30486">
    <property type="entry name" value="TWITCHING MOTILITY PROTEIN PILT"/>
    <property type="match status" value="1"/>
</dbReference>
<dbReference type="Pfam" id="PF00437">
    <property type="entry name" value="T2SSE"/>
    <property type="match status" value="1"/>
</dbReference>
<proteinExistence type="inferred from homology"/>
<dbReference type="InterPro" id="IPR003593">
    <property type="entry name" value="AAA+_ATPase"/>
</dbReference>
<evidence type="ECO:0000259" key="2">
    <source>
        <dbReference type="PROSITE" id="PS00662"/>
    </source>
</evidence>
<dbReference type="InterPro" id="IPR027417">
    <property type="entry name" value="P-loop_NTPase"/>
</dbReference>
<dbReference type="NCBIfam" id="TIGR01420">
    <property type="entry name" value="pilT_fam"/>
    <property type="match status" value="1"/>
</dbReference>
<dbReference type="CDD" id="cd01131">
    <property type="entry name" value="PilT"/>
    <property type="match status" value="1"/>
</dbReference>
<gene>
    <name evidence="3" type="ORF">UFOPK3317_00606</name>
</gene>
<reference evidence="3" key="1">
    <citation type="submission" date="2020-05" db="EMBL/GenBank/DDBJ databases">
        <authorList>
            <person name="Chiriac C."/>
            <person name="Salcher M."/>
            <person name="Ghai R."/>
            <person name="Kavagutti S V."/>
        </authorList>
    </citation>
    <scope>NUCLEOTIDE SEQUENCE</scope>
</reference>
<feature type="domain" description="Bacterial type II secretion system protein E" evidence="2">
    <location>
        <begin position="195"/>
        <end position="209"/>
    </location>
</feature>
<dbReference type="GO" id="GO:0016887">
    <property type="term" value="F:ATP hydrolysis activity"/>
    <property type="evidence" value="ECO:0007669"/>
    <property type="project" value="InterPro"/>
</dbReference>
<organism evidence="3">
    <name type="scientific">freshwater metagenome</name>
    <dbReference type="NCBI Taxonomy" id="449393"/>
    <lineage>
        <taxon>unclassified sequences</taxon>
        <taxon>metagenomes</taxon>
        <taxon>ecological metagenomes</taxon>
    </lineage>
</organism>
<comment type="similarity">
    <text evidence="1">Belongs to the GSP E family.</text>
</comment>
<dbReference type="InterPro" id="IPR006321">
    <property type="entry name" value="PilT/PilU"/>
</dbReference>
<dbReference type="GO" id="GO:0005524">
    <property type="term" value="F:ATP binding"/>
    <property type="evidence" value="ECO:0007669"/>
    <property type="project" value="InterPro"/>
</dbReference>
<dbReference type="SMART" id="SM00382">
    <property type="entry name" value="AAA"/>
    <property type="match status" value="1"/>
</dbReference>
<dbReference type="Gene3D" id="3.30.450.90">
    <property type="match status" value="1"/>
</dbReference>
<dbReference type="InterPro" id="IPR001482">
    <property type="entry name" value="T2SS/T4SS_dom"/>
</dbReference>
<evidence type="ECO:0000256" key="1">
    <source>
        <dbReference type="ARBA" id="ARBA00006611"/>
    </source>
</evidence>
<dbReference type="InterPro" id="IPR050921">
    <property type="entry name" value="T4SS_GSP_E_ATPase"/>
</dbReference>